<gene>
    <name evidence="8" type="primary">ntpB</name>
    <name evidence="8" type="ORF">Poly41_54360</name>
</gene>
<evidence type="ECO:0000256" key="4">
    <source>
        <dbReference type="ARBA" id="ARBA00059599"/>
    </source>
</evidence>
<dbReference type="InterPro" id="IPR022879">
    <property type="entry name" value="V-ATPase_su_B/beta"/>
</dbReference>
<comment type="caution">
    <text evidence="8">The sequence shown here is derived from an EMBL/GenBank/DDBJ whole genome shotgun (WGS) entry which is preliminary data.</text>
</comment>
<evidence type="ECO:0000256" key="1">
    <source>
        <dbReference type="ARBA" id="ARBA00008936"/>
    </source>
</evidence>
<sequence length="438" mass="48747">MNFPELLSHNRVISIVGDILQIQANGVALGELAWVENGDPIPSLAQVTEINRDCVSLQVFAGGKGLRSDARVRFSGHAAQVLFSDSILGRIFNGAGAPIDGGPHLHGQRRIDIGGPSVNPMMRVVPSRLIETQVPMIDVFNCLVESQKIPIFSIAGEPYNELLARIAIQADADVVVFCGLGLIFDEFHFFRDSFENEGVFPHTVMFANQASDPIVERLLAPDLALKVAERFAVEQNKRVLVLMTDMTAFADALKEIGVAMERIPSNRGYMGDLYSQLASRYERACDYRGAGSVTLLAVTTMPGNDVTHPVPDNTGYITEGQFYLHDGMLDPFGSLSRLKQQVIGKVTREDHSAVMNTMIRLYSGARQAEQKQQMAFELSEMDYKLLKFGQLFAERFMRIDVAVPLEEALDLGWRTMAECFEPQELLVRENLLRKYYPK</sequence>
<dbReference type="PANTHER" id="PTHR43389">
    <property type="entry name" value="V-TYPE PROTON ATPASE SUBUNIT B"/>
    <property type="match status" value="1"/>
</dbReference>
<organism evidence="8 9">
    <name type="scientific">Novipirellula artificiosorum</name>
    <dbReference type="NCBI Taxonomy" id="2528016"/>
    <lineage>
        <taxon>Bacteria</taxon>
        <taxon>Pseudomonadati</taxon>
        <taxon>Planctomycetota</taxon>
        <taxon>Planctomycetia</taxon>
        <taxon>Pirellulales</taxon>
        <taxon>Pirellulaceae</taxon>
        <taxon>Novipirellula</taxon>
    </lineage>
</organism>
<dbReference type="Gene3D" id="3.40.50.12240">
    <property type="match status" value="1"/>
</dbReference>
<evidence type="ECO:0000313" key="9">
    <source>
        <dbReference type="Proteomes" id="UP000319143"/>
    </source>
</evidence>
<dbReference type="Pfam" id="PF22919">
    <property type="entry name" value="ATP-synt_VA_C"/>
    <property type="match status" value="1"/>
</dbReference>
<evidence type="ECO:0000256" key="3">
    <source>
        <dbReference type="ARBA" id="ARBA00023065"/>
    </source>
</evidence>
<comment type="similarity">
    <text evidence="1">Belongs to the ATPase alpha/beta chains family.</text>
</comment>
<dbReference type="AlphaFoldDB" id="A0A5C6D6J8"/>
<name>A0A5C6D6J8_9BACT</name>
<evidence type="ECO:0000313" key="8">
    <source>
        <dbReference type="EMBL" id="TWU32458.1"/>
    </source>
</evidence>
<dbReference type="InterPro" id="IPR004100">
    <property type="entry name" value="ATPase_F1/V1/A1_a/bsu_N"/>
</dbReference>
<protein>
    <submittedName>
        <fullName evidence="8">V-type sodium ATPase subunit B</fullName>
    </submittedName>
</protein>
<feature type="domain" description="ATPase F1/V1/A1 complex alpha/beta subunit nucleotide-binding" evidence="5">
    <location>
        <begin position="136"/>
        <end position="326"/>
    </location>
</feature>
<evidence type="ECO:0000256" key="2">
    <source>
        <dbReference type="ARBA" id="ARBA00022448"/>
    </source>
</evidence>
<keyword evidence="2" id="KW-0813">Transport</keyword>
<evidence type="ECO:0000259" key="5">
    <source>
        <dbReference type="Pfam" id="PF00006"/>
    </source>
</evidence>
<dbReference type="CDD" id="cd01135">
    <property type="entry name" value="V_A-ATPase_B"/>
    <property type="match status" value="1"/>
</dbReference>
<dbReference type="SUPFAM" id="SSF52540">
    <property type="entry name" value="P-loop containing nucleoside triphosphate hydrolases"/>
    <property type="match status" value="1"/>
</dbReference>
<dbReference type="GO" id="GO:1902600">
    <property type="term" value="P:proton transmembrane transport"/>
    <property type="evidence" value="ECO:0007669"/>
    <property type="project" value="InterPro"/>
</dbReference>
<dbReference type="GO" id="GO:0005524">
    <property type="term" value="F:ATP binding"/>
    <property type="evidence" value="ECO:0007669"/>
    <property type="project" value="InterPro"/>
</dbReference>
<proteinExistence type="inferred from homology"/>
<dbReference type="Pfam" id="PF00006">
    <property type="entry name" value="ATP-synt_ab"/>
    <property type="match status" value="1"/>
</dbReference>
<evidence type="ECO:0000259" key="6">
    <source>
        <dbReference type="Pfam" id="PF02874"/>
    </source>
</evidence>
<dbReference type="PANTHER" id="PTHR43389:SF4">
    <property type="entry name" value="V-TYPE PROTON ATPASE SUBUNIT B"/>
    <property type="match status" value="1"/>
</dbReference>
<dbReference type="EMBL" id="SJPV01000012">
    <property type="protein sequence ID" value="TWU32458.1"/>
    <property type="molecule type" value="Genomic_DNA"/>
</dbReference>
<dbReference type="InterPro" id="IPR027417">
    <property type="entry name" value="P-loop_NTPase"/>
</dbReference>
<evidence type="ECO:0000259" key="7">
    <source>
        <dbReference type="Pfam" id="PF22919"/>
    </source>
</evidence>
<dbReference type="Pfam" id="PF02874">
    <property type="entry name" value="ATP-synt_ab_N"/>
    <property type="match status" value="1"/>
</dbReference>
<feature type="domain" description="ATPase F1/V1/A1 complex alpha/beta subunit N-terminal" evidence="6">
    <location>
        <begin position="12"/>
        <end position="76"/>
    </location>
</feature>
<dbReference type="NCBIfam" id="NF002555">
    <property type="entry name" value="PRK02118.1"/>
    <property type="match status" value="1"/>
</dbReference>
<keyword evidence="9" id="KW-1185">Reference proteome</keyword>
<dbReference type="Proteomes" id="UP000319143">
    <property type="component" value="Unassembled WGS sequence"/>
</dbReference>
<dbReference type="RefSeq" id="WP_231615934.1">
    <property type="nucleotide sequence ID" value="NZ_SJPV01000012.1"/>
</dbReference>
<reference evidence="8 9" key="1">
    <citation type="submission" date="2019-02" db="EMBL/GenBank/DDBJ databases">
        <title>Deep-cultivation of Planctomycetes and their phenomic and genomic characterization uncovers novel biology.</title>
        <authorList>
            <person name="Wiegand S."/>
            <person name="Jogler M."/>
            <person name="Boedeker C."/>
            <person name="Pinto D."/>
            <person name="Vollmers J."/>
            <person name="Rivas-Marin E."/>
            <person name="Kohn T."/>
            <person name="Peeters S.H."/>
            <person name="Heuer A."/>
            <person name="Rast P."/>
            <person name="Oberbeckmann S."/>
            <person name="Bunk B."/>
            <person name="Jeske O."/>
            <person name="Meyerdierks A."/>
            <person name="Storesund J.E."/>
            <person name="Kallscheuer N."/>
            <person name="Luecker S."/>
            <person name="Lage O.M."/>
            <person name="Pohl T."/>
            <person name="Merkel B.J."/>
            <person name="Hornburger P."/>
            <person name="Mueller R.-W."/>
            <person name="Bruemmer F."/>
            <person name="Labrenz M."/>
            <person name="Spormann A.M."/>
            <person name="Op Den Camp H."/>
            <person name="Overmann J."/>
            <person name="Amann R."/>
            <person name="Jetten M.S.M."/>
            <person name="Mascher T."/>
            <person name="Medema M.H."/>
            <person name="Devos D.P."/>
            <person name="Kaster A.-K."/>
            <person name="Ovreas L."/>
            <person name="Rohde M."/>
            <person name="Galperin M.Y."/>
            <person name="Jogler C."/>
        </authorList>
    </citation>
    <scope>NUCLEOTIDE SEQUENCE [LARGE SCALE GENOMIC DNA]</scope>
    <source>
        <strain evidence="8 9">Poly41</strain>
    </source>
</reference>
<dbReference type="InterPro" id="IPR055190">
    <property type="entry name" value="ATP-synt_VA_C"/>
</dbReference>
<feature type="domain" description="ATP synthase A/B type C-terminal" evidence="7">
    <location>
        <begin position="344"/>
        <end position="436"/>
    </location>
</feature>
<dbReference type="NCBIfam" id="NF003235">
    <property type="entry name" value="PRK04196.1"/>
    <property type="match status" value="1"/>
</dbReference>
<keyword evidence="3" id="KW-0406">Ion transport</keyword>
<dbReference type="InterPro" id="IPR000194">
    <property type="entry name" value="ATPase_F1/V1/A1_a/bsu_nucl-bd"/>
</dbReference>
<comment type="function">
    <text evidence="4">Produces ATP from ADP in the presence of a proton gradient across the membrane. The V-type beta chain is a regulatory subunit.</text>
</comment>
<accession>A0A5C6D6J8</accession>
<dbReference type="GO" id="GO:0046034">
    <property type="term" value="P:ATP metabolic process"/>
    <property type="evidence" value="ECO:0007669"/>
    <property type="project" value="InterPro"/>
</dbReference>